<reference evidence="1 2" key="1">
    <citation type="submission" date="2016-03" db="EMBL/GenBank/DDBJ databases">
        <title>Choanephora cucurbitarum.</title>
        <authorList>
            <person name="Min B."/>
            <person name="Park H."/>
            <person name="Park J.-H."/>
            <person name="Shin H.-D."/>
            <person name="Choi I.-G."/>
        </authorList>
    </citation>
    <scope>NUCLEOTIDE SEQUENCE [LARGE SCALE GENOMIC DNA]</scope>
    <source>
        <strain evidence="1 2">KUS-F28377</strain>
    </source>
</reference>
<evidence type="ECO:0000313" key="1">
    <source>
        <dbReference type="EMBL" id="OBZ91608.1"/>
    </source>
</evidence>
<dbReference type="Proteomes" id="UP000093000">
    <property type="component" value="Unassembled WGS sequence"/>
</dbReference>
<dbReference type="InParanoid" id="A0A1C7NRG8"/>
<accession>A0A1C7NRG8</accession>
<dbReference type="EMBL" id="LUGH01000007">
    <property type="protein sequence ID" value="OBZ91608.1"/>
    <property type="molecule type" value="Genomic_DNA"/>
</dbReference>
<keyword evidence="2" id="KW-1185">Reference proteome</keyword>
<sequence>MTIIYTETHLTSDPEETSDSIVFQIALSTITFYCQTHREENISYIKAHKIRAGDVVRIYGILITVPEQYIKVSSIELVPFPSIGFKKRRIDEAFDNPHTQLHYKKYRSTDSCDTVSSMSLLPELIDNSPPKDEQLLDEKKEEDIYFDFGSNFGHYFYYLYGRAQFACSHVAQNAAKDNQKRTDKLKYEIEQCQQETGHDLNKLFTEIYQIATEATKRGFSRLSVVLFVSKVTEFLEKLKDLLNTCSSPIPFGLEQEDGIPLPSCIFEYYRTHIAH</sequence>
<gene>
    <name evidence="1" type="ORF">A0J61_00344</name>
</gene>
<evidence type="ECO:0000313" key="2">
    <source>
        <dbReference type="Proteomes" id="UP000093000"/>
    </source>
</evidence>
<proteinExistence type="predicted"/>
<name>A0A1C7NRG8_9FUNG</name>
<organism evidence="1 2">
    <name type="scientific">Choanephora cucurbitarum</name>
    <dbReference type="NCBI Taxonomy" id="101091"/>
    <lineage>
        <taxon>Eukaryota</taxon>
        <taxon>Fungi</taxon>
        <taxon>Fungi incertae sedis</taxon>
        <taxon>Mucoromycota</taxon>
        <taxon>Mucoromycotina</taxon>
        <taxon>Mucoromycetes</taxon>
        <taxon>Mucorales</taxon>
        <taxon>Mucorineae</taxon>
        <taxon>Choanephoraceae</taxon>
        <taxon>Choanephoroideae</taxon>
        <taxon>Choanephora</taxon>
    </lineage>
</organism>
<dbReference type="OrthoDB" id="2259354at2759"/>
<protein>
    <submittedName>
        <fullName evidence="1">Uncharacterized protein</fullName>
    </submittedName>
</protein>
<dbReference type="AlphaFoldDB" id="A0A1C7NRG8"/>
<comment type="caution">
    <text evidence="1">The sequence shown here is derived from an EMBL/GenBank/DDBJ whole genome shotgun (WGS) entry which is preliminary data.</text>
</comment>